<comment type="caution">
    <text evidence="1">The sequence shown here is derived from an EMBL/GenBank/DDBJ whole genome shotgun (WGS) entry which is preliminary data.</text>
</comment>
<protein>
    <submittedName>
        <fullName evidence="1">Uncharacterized protein</fullName>
    </submittedName>
</protein>
<dbReference type="EMBL" id="JAFBDZ010000004">
    <property type="protein sequence ID" value="MBM7587318.1"/>
    <property type="molecule type" value="Genomic_DNA"/>
</dbReference>
<reference evidence="1 2" key="1">
    <citation type="submission" date="2021-01" db="EMBL/GenBank/DDBJ databases">
        <title>Genomic Encyclopedia of Type Strains, Phase IV (KMG-IV): sequencing the most valuable type-strain genomes for metagenomic binning, comparative biology and taxonomic classification.</title>
        <authorList>
            <person name="Goeker M."/>
        </authorList>
    </citation>
    <scope>NUCLEOTIDE SEQUENCE [LARGE SCALE GENOMIC DNA]</scope>
    <source>
        <strain evidence="1 2">DSM 24834</strain>
    </source>
</reference>
<evidence type="ECO:0000313" key="1">
    <source>
        <dbReference type="EMBL" id="MBM7587318.1"/>
    </source>
</evidence>
<organism evidence="1 2">
    <name type="scientific">Rossellomorea pakistanensis</name>
    <dbReference type="NCBI Taxonomy" id="992288"/>
    <lineage>
        <taxon>Bacteria</taxon>
        <taxon>Bacillati</taxon>
        <taxon>Bacillota</taxon>
        <taxon>Bacilli</taxon>
        <taxon>Bacillales</taxon>
        <taxon>Bacillaceae</taxon>
        <taxon>Rossellomorea</taxon>
    </lineage>
</organism>
<dbReference type="RefSeq" id="WP_205174506.1">
    <property type="nucleotide sequence ID" value="NZ_JAFBDZ010000004.1"/>
</dbReference>
<evidence type="ECO:0000313" key="2">
    <source>
        <dbReference type="Proteomes" id="UP001646157"/>
    </source>
</evidence>
<proteinExistence type="predicted"/>
<accession>A0ABS2NHL4</accession>
<gene>
    <name evidence="1" type="ORF">JOC86_003891</name>
</gene>
<name>A0ABS2NHL4_9BACI</name>
<sequence>MYRRKENLFDRGVPSEENKIEIIIQSQYFNDFIEEYEMKISKLFSLARLSFIELTLLPYKNSNDKFRTLIEKHQISIPKYEEKQLNGSTILFSTQDYELIVLNGELVYWTDKKYNNGQISVPDMQTINHIVPDYFIMDETDPYLTRREGNIRKVSINQFFEEIRILLVHHRIFYVRFNHQIKGQLIYYNYRLMSKFSKLFEPNRVNTKPSNVSTGLQHSYYSSLTNRLNLLCKSIDEIEFNCYKTPNNDTIDDTIYHLGYFIMLLTGSFENIAGVIKDTYNIELKHPKDLSIRVYNRKENIPFLKSVKYYNNDLVNYLLGKEVKVFINFVYEIRDALQHRDYFQGIGSSSTSGKNPNLLWIPYKDVDSFTYFSKDFQERLGIKHQIEDNFLFDMHKFARTIFDYSVVIFNSIMEAINVNLYVKLSEPNKKVLDKKIKEFIDGDSYTMRIGKDSLYFN</sequence>
<dbReference type="Proteomes" id="UP001646157">
    <property type="component" value="Unassembled WGS sequence"/>
</dbReference>
<keyword evidence="2" id="KW-1185">Reference proteome</keyword>